<feature type="region of interest" description="Disordered" evidence="1">
    <location>
        <begin position="275"/>
        <end position="300"/>
    </location>
</feature>
<dbReference type="AlphaFoldDB" id="A0A0D2B0V6"/>
<reference evidence="2 3" key="1">
    <citation type="submission" date="2015-01" db="EMBL/GenBank/DDBJ databases">
        <title>The Genome Sequence of Exophiala spinifera CBS89968.</title>
        <authorList>
            <consortium name="The Broad Institute Genomics Platform"/>
            <person name="Cuomo C."/>
            <person name="de Hoog S."/>
            <person name="Gorbushina A."/>
            <person name="Stielow B."/>
            <person name="Teixiera M."/>
            <person name="Abouelleil A."/>
            <person name="Chapman S.B."/>
            <person name="Priest M."/>
            <person name="Young S.K."/>
            <person name="Wortman J."/>
            <person name="Nusbaum C."/>
            <person name="Birren B."/>
        </authorList>
    </citation>
    <scope>NUCLEOTIDE SEQUENCE [LARGE SCALE GENOMIC DNA]</scope>
    <source>
        <strain evidence="2 3">CBS 89968</strain>
    </source>
</reference>
<dbReference type="HOGENOM" id="CLU_049196_0_0_1"/>
<dbReference type="OrthoDB" id="4119788at2759"/>
<gene>
    <name evidence="2" type="ORF">PV08_09612</name>
</gene>
<feature type="region of interest" description="Disordered" evidence="1">
    <location>
        <begin position="226"/>
        <end position="256"/>
    </location>
</feature>
<dbReference type="GeneID" id="27336695"/>
<sequence length="300" mass="33104">MSKISILGFLPAAEDTSIASSPIHWSILVSPLSEDASQPAAHLKQKPRLLRLHSVPKPPPSDTILFDMHNHQLRQQPYPVPVESSSNGEGSDEVSTTETSITSSNRDQPLQPVIRVYLARHQWVPCKLVPRLSSVLYQTPTYGPEDDWLRAALENMISSRILGSDTPTHVYSAPSILDFIHECLATNGAAVSTGTERNPDSDSSRNMIDSDYTQHLARLAQAKAMFNHSATPPRTSSITRSASSLRDAKSATADTAGKSKKRFLGFWLTHGSGGEHHHQRRCAYNPHPWQRQDDPYGGLM</sequence>
<name>A0A0D2B0V6_9EURO</name>
<feature type="region of interest" description="Disordered" evidence="1">
    <location>
        <begin position="78"/>
        <end position="106"/>
    </location>
</feature>
<dbReference type="Proteomes" id="UP000053328">
    <property type="component" value="Unassembled WGS sequence"/>
</dbReference>
<dbReference type="STRING" id="91928.A0A0D2B0V6"/>
<dbReference type="RefSeq" id="XP_016232551.1">
    <property type="nucleotide sequence ID" value="XM_016383928.1"/>
</dbReference>
<accession>A0A0D2B0V6</accession>
<evidence type="ECO:0000256" key="1">
    <source>
        <dbReference type="SAM" id="MobiDB-lite"/>
    </source>
</evidence>
<dbReference type="VEuPathDB" id="FungiDB:PV08_09612"/>
<protein>
    <submittedName>
        <fullName evidence="2">Uncharacterized protein</fullName>
    </submittedName>
</protein>
<feature type="compositionally biased region" description="Polar residues" evidence="1">
    <location>
        <begin position="228"/>
        <end position="244"/>
    </location>
</feature>
<evidence type="ECO:0000313" key="2">
    <source>
        <dbReference type="EMBL" id="KIW12335.1"/>
    </source>
</evidence>
<dbReference type="EMBL" id="KN847498">
    <property type="protein sequence ID" value="KIW12335.1"/>
    <property type="molecule type" value="Genomic_DNA"/>
</dbReference>
<evidence type="ECO:0000313" key="3">
    <source>
        <dbReference type="Proteomes" id="UP000053328"/>
    </source>
</evidence>
<organism evidence="2 3">
    <name type="scientific">Exophiala spinifera</name>
    <dbReference type="NCBI Taxonomy" id="91928"/>
    <lineage>
        <taxon>Eukaryota</taxon>
        <taxon>Fungi</taxon>
        <taxon>Dikarya</taxon>
        <taxon>Ascomycota</taxon>
        <taxon>Pezizomycotina</taxon>
        <taxon>Eurotiomycetes</taxon>
        <taxon>Chaetothyriomycetidae</taxon>
        <taxon>Chaetothyriales</taxon>
        <taxon>Herpotrichiellaceae</taxon>
        <taxon>Exophiala</taxon>
    </lineage>
</organism>
<keyword evidence="3" id="KW-1185">Reference proteome</keyword>
<proteinExistence type="predicted"/>